<name>W7M0N3_GIBM7</name>
<accession>W7M0N3</accession>
<dbReference type="SUPFAM" id="SSF82171">
    <property type="entry name" value="DPP6 N-terminal domain-like"/>
    <property type="match status" value="1"/>
</dbReference>
<keyword evidence="1" id="KW-0677">Repeat</keyword>
<dbReference type="EMBL" id="DS022243">
    <property type="protein sequence ID" value="EWG38467.1"/>
    <property type="molecule type" value="Genomic_DNA"/>
</dbReference>
<dbReference type="GeneID" id="30071769"/>
<dbReference type="SMART" id="SM00954">
    <property type="entry name" value="RelA_SpoT"/>
    <property type="match status" value="1"/>
</dbReference>
<dbReference type="STRING" id="334819.W7M0N3"/>
<organism evidence="4 5">
    <name type="scientific">Gibberella moniliformis (strain M3125 / FGSC 7600)</name>
    <name type="common">Maize ear and stalk rot fungus</name>
    <name type="synonym">Fusarium verticillioides</name>
    <dbReference type="NCBI Taxonomy" id="334819"/>
    <lineage>
        <taxon>Eukaryota</taxon>
        <taxon>Fungi</taxon>
        <taxon>Dikarya</taxon>
        <taxon>Ascomycota</taxon>
        <taxon>Pezizomycotina</taxon>
        <taxon>Sordariomycetes</taxon>
        <taxon>Hypocreomycetidae</taxon>
        <taxon>Hypocreales</taxon>
        <taxon>Nectriaceae</taxon>
        <taxon>Fusarium</taxon>
        <taxon>Fusarium fujikuroi species complex</taxon>
    </lineage>
</organism>
<dbReference type="SUPFAM" id="SSF52540">
    <property type="entry name" value="P-loop containing nucleoside triphosphate hydrolases"/>
    <property type="match status" value="1"/>
</dbReference>
<dbReference type="SMART" id="SM00320">
    <property type="entry name" value="WD40"/>
    <property type="match status" value="5"/>
</dbReference>
<dbReference type="Gene3D" id="3.30.460.10">
    <property type="entry name" value="Beta Polymerase, domain 2"/>
    <property type="match status" value="1"/>
</dbReference>
<feature type="repeat" description="WD" evidence="2">
    <location>
        <begin position="946"/>
        <end position="987"/>
    </location>
</feature>
<proteinExistence type="predicted"/>
<dbReference type="InterPro" id="IPR001680">
    <property type="entry name" value="WD40_rpt"/>
</dbReference>
<reference evidence="4 5" key="1">
    <citation type="journal article" date="2010" name="Nature">
        <title>Comparative genomics reveals mobile pathogenicity chromosomes in Fusarium.</title>
        <authorList>
            <person name="Ma L.J."/>
            <person name="van der Does H.C."/>
            <person name="Borkovich K.A."/>
            <person name="Coleman J.J."/>
            <person name="Daboussi M.J."/>
            <person name="Di Pietro A."/>
            <person name="Dufresne M."/>
            <person name="Freitag M."/>
            <person name="Grabherr M."/>
            <person name="Henrissat B."/>
            <person name="Houterman P.M."/>
            <person name="Kang S."/>
            <person name="Shim W.B."/>
            <person name="Woloshuk C."/>
            <person name="Xie X."/>
            <person name="Xu J.R."/>
            <person name="Antoniw J."/>
            <person name="Baker S.E."/>
            <person name="Bluhm B.H."/>
            <person name="Breakspear A."/>
            <person name="Brown D.W."/>
            <person name="Butchko R.A."/>
            <person name="Chapman S."/>
            <person name="Coulson R."/>
            <person name="Coutinho P.M."/>
            <person name="Danchin E.G."/>
            <person name="Diener A."/>
            <person name="Gale L.R."/>
            <person name="Gardiner D.M."/>
            <person name="Goff S."/>
            <person name="Hammond-Kosack K.E."/>
            <person name="Hilburn K."/>
            <person name="Hua-Van A."/>
            <person name="Jonkers W."/>
            <person name="Kazan K."/>
            <person name="Kodira C.D."/>
            <person name="Koehrsen M."/>
            <person name="Kumar L."/>
            <person name="Lee Y.H."/>
            <person name="Li L."/>
            <person name="Manners J.M."/>
            <person name="Miranda-Saavedra D."/>
            <person name="Mukherjee M."/>
            <person name="Park G."/>
            <person name="Park J."/>
            <person name="Park S.Y."/>
            <person name="Proctor R.H."/>
            <person name="Regev A."/>
            <person name="Ruiz-Roldan M.C."/>
            <person name="Sain D."/>
            <person name="Sakthikumar S."/>
            <person name="Sykes S."/>
            <person name="Schwartz D.C."/>
            <person name="Turgeon B.G."/>
            <person name="Wapinski I."/>
            <person name="Yoder O."/>
            <person name="Young S."/>
            <person name="Zeng Q."/>
            <person name="Zhou S."/>
            <person name="Galagan J."/>
            <person name="Cuomo C.A."/>
            <person name="Kistler H.C."/>
            <person name="Rep M."/>
        </authorList>
    </citation>
    <scope>NUCLEOTIDE SEQUENCE [LARGE SCALE GENOMIC DNA]</scope>
    <source>
        <strain evidence="5">M3125 / FGSC 7600</strain>
    </source>
</reference>
<dbReference type="GO" id="GO:0015969">
    <property type="term" value="P:guanosine tetraphosphate metabolic process"/>
    <property type="evidence" value="ECO:0007669"/>
    <property type="project" value="InterPro"/>
</dbReference>
<sequence>MDKKSLVPLQAKLLYLIDESTKKQKAGYDAKEVFLKCIWPEVETYYQEMAGQLRRACQDELSSHTAPIQAVVEHRVKTRASIAKSLGRRELYREKDLGTYKNVHEILKDLHDLVGIRIIVDYMDHLEAVSNFITTTFRQEKPPNEFRSDRKVGRLWPSWFGAYECKNYHISANYSDNNPLNVYNGVIFEIQITSLPANLYNKIAHPLLYKEEAGPLSQGDEIVIDLTKGLAYCYSLLVYFKRYKLGGGILDPGDIKLMRNASSLSEGPEFEASIDTLAGKIPELDIAAGHVKQVPRETLELALESFFNDPGSDNIGDALFTKLRREIQEACQPRINLLTCGKARFDSEDVNESPVCQEGTQTRARQYICDWIDKGEEPLLWIYSQAGTGKSTLARTMARYLTETGQIAAGYFFKRGDKDRNLASRVFPTIANQFVSTIPHYESYLRQSVNACENMDFESMHFKKQLEVLIKAPLSQVDPVPCTKVIIIDALDECSDLLKTGQIIGLLLDLAKSTKMRFRILVTSRDEDLLRTAIEEQAHDSLALASTFRKDNVSDINSILKFGFHKIRQEMGIGHGWPTDEQFHEVSRRSTDPSPLFIYAVTLLRFLYDGTKRSFPQKRLDLWIRRKRDAVSRTQLDEMYTIVFENLDRNMEDGNSGYLMDEDKNDFRKMLGSIVIAAEPLTANAMADILSFDRDEILFRLKACHAVLYVPDKNEDEVSMVHKSFSDFLLDHRESQKQWFRVDQMKMNCILAQGCLQYLEKTLKANICEIQDPGMPRAGIDPMTIRSHISKGLKYASSHWAFHSRNAADKSLLSTSVEPFLENHFLNWVECLAVIGRLDRVSTAVMELQAMNQVCMTSSMKDIHGYKPCDGSRQRLEEFLRDAYRFILKHGFIIQEHPRQTFGSALLFSPTNSLIRKKFWHCKLPNCCAVRNLPFQWGPILQQYTLTPTTSRVKAIAVSPNGKLLALTRDEPSIELWQIETGTRLSSISISSSAHDISWTKDGQELMFVTRDGQVYKHDVQQDRSILLNTQPFEDTSLFDSAISSTGIVAVAHGNRFTTTIENRKISIWNPVEAKTTLLFESPQIFHELVISADAKHVALQVAGTVKLFNTSTNKAPSDIAKTTTATMFDSIAFSSDGDRIFVMEMRSLRIITIQTQISTIVTGPQDIWCTQMAVFPDEKRIATLDFHAQLSVWSIEPDGLQQPETYQRADHRVLAKKFSYGDSSADLPWRIEDADSASKIVMSPSGEYLAAQCKDLLCIWRLPQGNLYKVLVSLDTDLVQYLSFSRDGRSVSAMSRDAIVVWMLEHGETEQIELSATAILSSKSKFSFLEPSSLIGDYEMVWMNAQRIATVYKGQLQMWNLKNPYCHLLKFETLPPDLFYKYGFSPQLKVLAISYGSILMIVSEEDGTSNQVSVPVEVEELSFSPDGSTLLWFAAGSLWTASVHRGAPFLSDPVNHSALNDVDIPVDLEYSYHSDVHSSKESSLSFSFSIDGMFVKGRGKCYRFRHSVDCCNLRGLSMAFETDRLQDQIWIRRDSQRLIRVPPGYSLSFGGSGGTQIAMIDKRKKISLLEFK</sequence>
<dbReference type="PROSITE" id="PS50082">
    <property type="entry name" value="WD_REPEATS_2"/>
    <property type="match status" value="1"/>
</dbReference>
<dbReference type="SUPFAM" id="SSF69322">
    <property type="entry name" value="Tricorn protease domain 2"/>
    <property type="match status" value="1"/>
</dbReference>
<evidence type="ECO:0000256" key="1">
    <source>
        <dbReference type="ARBA" id="ARBA00022737"/>
    </source>
</evidence>
<dbReference type="InterPro" id="IPR027417">
    <property type="entry name" value="P-loop_NTPase"/>
</dbReference>
<dbReference type="KEGG" id="fvr:FVEG_14893"/>
<dbReference type="Gene3D" id="2.130.10.10">
    <property type="entry name" value="YVTN repeat-like/Quinoprotein amine dehydrogenase"/>
    <property type="match status" value="3"/>
</dbReference>
<gene>
    <name evidence="4" type="ORF">FVEG_14893</name>
</gene>
<dbReference type="VEuPathDB" id="FungiDB:FVEG_14893"/>
<evidence type="ECO:0000313" key="5">
    <source>
        <dbReference type="Proteomes" id="UP000009096"/>
    </source>
</evidence>
<evidence type="ECO:0000256" key="2">
    <source>
        <dbReference type="PROSITE-ProRule" id="PRU00221"/>
    </source>
</evidence>
<keyword evidence="2" id="KW-0853">WD repeat</keyword>
<dbReference type="InterPro" id="IPR007685">
    <property type="entry name" value="RelA_SpoT"/>
</dbReference>
<dbReference type="SUPFAM" id="SSF81301">
    <property type="entry name" value="Nucleotidyltransferase"/>
    <property type="match status" value="1"/>
</dbReference>
<dbReference type="RefSeq" id="XP_018744658.1">
    <property type="nucleotide sequence ID" value="XM_018903928.1"/>
</dbReference>
<evidence type="ECO:0000259" key="3">
    <source>
        <dbReference type="SMART" id="SM00954"/>
    </source>
</evidence>
<dbReference type="Pfam" id="PF04607">
    <property type="entry name" value="RelA_SpoT"/>
    <property type="match status" value="1"/>
</dbReference>
<feature type="domain" description="RelA/SpoT" evidence="3">
    <location>
        <begin position="74"/>
        <end position="215"/>
    </location>
</feature>
<dbReference type="InterPro" id="IPR056884">
    <property type="entry name" value="NPHP3-like_N"/>
</dbReference>
<dbReference type="InterPro" id="IPR043519">
    <property type="entry name" value="NT_sf"/>
</dbReference>
<dbReference type="Gene3D" id="3.40.50.300">
    <property type="entry name" value="P-loop containing nucleotide triphosphate hydrolases"/>
    <property type="match status" value="1"/>
</dbReference>
<dbReference type="eggNOG" id="KOG0266">
    <property type="taxonomic scope" value="Eukaryota"/>
</dbReference>
<dbReference type="EMBL" id="CM000583">
    <property type="protein sequence ID" value="EWG38467.1"/>
    <property type="molecule type" value="Genomic_DNA"/>
</dbReference>
<dbReference type="CDD" id="cd05399">
    <property type="entry name" value="NT_Rel-Spo_like"/>
    <property type="match status" value="1"/>
</dbReference>
<dbReference type="InterPro" id="IPR015943">
    <property type="entry name" value="WD40/YVTN_repeat-like_dom_sf"/>
</dbReference>
<dbReference type="PANTHER" id="PTHR10039">
    <property type="entry name" value="AMELOGENIN"/>
    <property type="match status" value="1"/>
</dbReference>
<dbReference type="Pfam" id="PF24883">
    <property type="entry name" value="NPHP3_N"/>
    <property type="match status" value="1"/>
</dbReference>
<dbReference type="Proteomes" id="UP000009096">
    <property type="component" value="Chromosome 6"/>
</dbReference>
<dbReference type="PANTHER" id="PTHR10039:SF14">
    <property type="entry name" value="NACHT DOMAIN-CONTAINING PROTEIN"/>
    <property type="match status" value="1"/>
</dbReference>
<keyword evidence="5" id="KW-1185">Reference proteome</keyword>
<evidence type="ECO:0000313" key="4">
    <source>
        <dbReference type="EMBL" id="EWG38467.1"/>
    </source>
</evidence>
<protein>
    <recommendedName>
        <fullName evidence="3">RelA/SpoT domain-containing protein</fullName>
    </recommendedName>
</protein>
<dbReference type="OrthoDB" id="538223at2759"/>